<evidence type="ECO:0000256" key="6">
    <source>
        <dbReference type="ARBA" id="ARBA00022640"/>
    </source>
</evidence>
<keyword evidence="4" id="KW-0150">Chloroplast</keyword>
<feature type="binding site" evidence="7">
    <location>
        <position position="49"/>
    </location>
    <ligand>
        <name>chlorophyll a</name>
        <dbReference type="ChEBI" id="CHEBI:58416"/>
        <label>1</label>
    </ligand>
</feature>
<feature type="signal peptide" evidence="8">
    <location>
        <begin position="1"/>
        <end position="16"/>
    </location>
</feature>
<evidence type="ECO:0000256" key="3">
    <source>
        <dbReference type="ARBA" id="ARBA00005933"/>
    </source>
</evidence>
<feature type="binding site" evidence="7">
    <location>
        <position position="178"/>
    </location>
    <ligand>
        <name>chlorophyll a</name>
        <dbReference type="ChEBI" id="CHEBI:58416"/>
        <label>1</label>
    </ligand>
</feature>
<gene>
    <name evidence="9" type="primary">LHCP29</name>
    <name evidence="9" type="ORF">Naga_100168g14</name>
</gene>
<proteinExistence type="inferred from homology"/>
<dbReference type="AlphaFoldDB" id="W7TFG9"/>
<feature type="binding site" evidence="7">
    <location>
        <position position="194"/>
    </location>
    <ligand>
        <name>chlorophyll a</name>
        <dbReference type="ChEBI" id="CHEBI:58416"/>
        <label>1</label>
    </ligand>
</feature>
<keyword evidence="5" id="KW-0602">Photosynthesis</keyword>
<organism evidence="9 10">
    <name type="scientific">Nannochloropsis gaditana</name>
    <dbReference type="NCBI Taxonomy" id="72520"/>
    <lineage>
        <taxon>Eukaryota</taxon>
        <taxon>Sar</taxon>
        <taxon>Stramenopiles</taxon>
        <taxon>Ochrophyta</taxon>
        <taxon>Eustigmatophyceae</taxon>
        <taxon>Eustigmatales</taxon>
        <taxon>Monodopsidaceae</taxon>
        <taxon>Nannochloropsis</taxon>
    </lineage>
</organism>
<feature type="binding site" evidence="7">
    <location>
        <position position="55"/>
    </location>
    <ligand>
        <name>chlorophyll a</name>
        <dbReference type="ChEBI" id="CHEBI:58416"/>
        <label>1</label>
    </ligand>
</feature>
<feature type="chain" id="PRO_5004900725" evidence="8">
    <location>
        <begin position="17"/>
        <end position="205"/>
    </location>
</feature>
<accession>W7TFG9</accession>
<dbReference type="GO" id="GO:0016168">
    <property type="term" value="F:chlorophyll binding"/>
    <property type="evidence" value="ECO:0007669"/>
    <property type="project" value="UniProtKB-KW"/>
</dbReference>
<dbReference type="Pfam" id="PF00504">
    <property type="entry name" value="Chloroa_b-bind"/>
    <property type="match status" value="1"/>
</dbReference>
<comment type="subcellular location">
    <subcellularLocation>
        <location evidence="2">Plastid</location>
        <location evidence="2">Chloroplast</location>
    </subcellularLocation>
</comment>
<keyword evidence="10" id="KW-1185">Reference proteome</keyword>
<comment type="caution">
    <text evidence="9">The sequence shown here is derived from an EMBL/GenBank/DDBJ whole genome shotgun (WGS) entry which is preliminary data.</text>
</comment>
<evidence type="ECO:0000313" key="9">
    <source>
        <dbReference type="EMBL" id="EWM25765.1"/>
    </source>
</evidence>
<dbReference type="GO" id="GO:0009507">
    <property type="term" value="C:chloroplast"/>
    <property type="evidence" value="ECO:0007669"/>
    <property type="project" value="UniProtKB-SubCell"/>
</dbReference>
<keyword evidence="8" id="KW-0732">Signal</keyword>
<feature type="binding site" evidence="7">
    <location>
        <position position="71"/>
    </location>
    <ligand>
        <name>chlorophyll a</name>
        <dbReference type="ChEBI" id="CHEBI:58416"/>
        <label>1</label>
    </ligand>
</feature>
<evidence type="ECO:0000256" key="7">
    <source>
        <dbReference type="PIRSR" id="PIRSR601344-1"/>
    </source>
</evidence>
<feature type="binding site" evidence="7">
    <location>
        <position position="164"/>
    </location>
    <ligand>
        <name>chlorophyll a</name>
        <dbReference type="ChEBI" id="CHEBI:58416"/>
        <label>1</label>
    </ligand>
</feature>
<dbReference type="Proteomes" id="UP000019335">
    <property type="component" value="Chromosome 10"/>
</dbReference>
<keyword evidence="7" id="KW-0157">Chromophore</keyword>
<reference evidence="9 10" key="1">
    <citation type="journal article" date="2014" name="Mol. Plant">
        <title>Chromosome Scale Genome Assembly and Transcriptome Profiling of Nannochloropsis gaditana in Nitrogen Depletion.</title>
        <authorList>
            <person name="Corteggiani Carpinelli E."/>
            <person name="Telatin A."/>
            <person name="Vitulo N."/>
            <person name="Forcato C."/>
            <person name="D'Angelo M."/>
            <person name="Schiavon R."/>
            <person name="Vezzi A."/>
            <person name="Giacometti G.M."/>
            <person name="Morosinotto T."/>
            <person name="Valle G."/>
        </authorList>
    </citation>
    <scope>NUCLEOTIDE SEQUENCE [LARGE SCALE GENOMIC DNA]</scope>
    <source>
        <strain evidence="9 10">B-31</strain>
    </source>
</reference>
<feature type="binding site" evidence="7">
    <location>
        <position position="160"/>
    </location>
    <ligand>
        <name>chlorophyll b</name>
        <dbReference type="ChEBI" id="CHEBI:61721"/>
        <label>3</label>
    </ligand>
</feature>
<evidence type="ECO:0000313" key="10">
    <source>
        <dbReference type="Proteomes" id="UP000019335"/>
    </source>
</evidence>
<evidence type="ECO:0000256" key="1">
    <source>
        <dbReference type="ARBA" id="ARBA00004022"/>
    </source>
</evidence>
<feature type="binding site" evidence="7">
    <location>
        <position position="161"/>
    </location>
    <ligand>
        <name>chlorophyll a</name>
        <dbReference type="ChEBI" id="CHEBI:58416"/>
        <label>1</label>
    </ligand>
</feature>
<evidence type="ECO:0000256" key="2">
    <source>
        <dbReference type="ARBA" id="ARBA00004229"/>
    </source>
</evidence>
<evidence type="ECO:0000256" key="4">
    <source>
        <dbReference type="ARBA" id="ARBA00022528"/>
    </source>
</evidence>
<name>W7TFG9_9STRA</name>
<dbReference type="GO" id="GO:0009765">
    <property type="term" value="P:photosynthesis, light harvesting"/>
    <property type="evidence" value="ECO:0007669"/>
    <property type="project" value="InterPro"/>
</dbReference>
<feature type="binding site" evidence="7">
    <location>
        <position position="106"/>
    </location>
    <ligand>
        <name>chlorophyll a</name>
        <dbReference type="ChEBI" id="CHEBI:58416"/>
        <label>1</label>
    </ligand>
</feature>
<dbReference type="OrthoDB" id="423598at2759"/>
<keyword evidence="7" id="KW-0148">Chlorophyll</keyword>
<feature type="binding site" evidence="7">
    <location>
        <position position="166"/>
    </location>
    <ligand>
        <name>chlorophyll a</name>
        <dbReference type="ChEBI" id="CHEBI:58416"/>
        <label>1</label>
    </ligand>
</feature>
<comment type="similarity">
    <text evidence="3">Belongs to the fucoxanthin chlorophyll protein family.</text>
</comment>
<evidence type="ECO:0000256" key="5">
    <source>
        <dbReference type="ARBA" id="ARBA00022531"/>
    </source>
</evidence>
<feature type="binding site" evidence="7">
    <location>
        <position position="68"/>
    </location>
    <ligand>
        <name>chlorophyll a</name>
        <dbReference type="ChEBI" id="CHEBI:58416"/>
        <label>1</label>
    </ligand>
</feature>
<protein>
    <submittedName>
        <fullName evidence="9">Light harvesting complex protein</fullName>
    </submittedName>
</protein>
<dbReference type="SUPFAM" id="SSF103511">
    <property type="entry name" value="Chlorophyll a-b binding protein"/>
    <property type="match status" value="1"/>
</dbReference>
<dbReference type="InterPro" id="IPR022796">
    <property type="entry name" value="Chloroa_b-bind"/>
</dbReference>
<dbReference type="InterPro" id="IPR001344">
    <property type="entry name" value="Chloro_AB-bd_pln"/>
</dbReference>
<dbReference type="GO" id="GO:0016020">
    <property type="term" value="C:membrane"/>
    <property type="evidence" value="ECO:0007669"/>
    <property type="project" value="InterPro"/>
</dbReference>
<evidence type="ECO:0000256" key="8">
    <source>
        <dbReference type="SAM" id="SignalP"/>
    </source>
</evidence>
<feature type="binding site" description="axial binding residue" evidence="7">
    <location>
        <position position="73"/>
    </location>
    <ligand>
        <name>chlorophyll b</name>
        <dbReference type="ChEBI" id="CHEBI:61721"/>
        <label>1</label>
    </ligand>
    <ligandPart>
        <name>Mg</name>
        <dbReference type="ChEBI" id="CHEBI:25107"/>
    </ligandPart>
</feature>
<comment type="function">
    <text evidence="1">The light-harvesting complex (LHC) functions as a light receptor, it captures and delivers excitation energy to photosystems with which it is closely associated. Energy is transferred from the carotenoid and chlorophyll C (or B) to chlorophyll A and the photosynthetic reaction centers where it is used to synthesize ATP and reducing power.</text>
</comment>
<dbReference type="EMBL" id="AZIL01000832">
    <property type="protein sequence ID" value="EWM25765.1"/>
    <property type="molecule type" value="Genomic_DNA"/>
</dbReference>
<dbReference type="PANTHER" id="PTHR21649">
    <property type="entry name" value="CHLOROPHYLL A/B BINDING PROTEIN"/>
    <property type="match status" value="1"/>
</dbReference>
<keyword evidence="6" id="KW-0934">Plastid</keyword>
<dbReference type="Gene3D" id="1.10.3460.10">
    <property type="entry name" value="Chlorophyll a/b binding protein domain"/>
    <property type="match status" value="1"/>
</dbReference>
<sequence>MKSAMVLVGSLAVASAFVPAAPKMSRTRGMTRMAVNDILGSDVETGGVWDPLNFSKDEGSLYRYRAVELKHGRLAMLAVLGLWVSEFYHPLYDGKISPGIKAIGELPGPAWLQILATIGVIELTVGKQDTENKAPGDLGFGYNFNPFKNDPEKFAELQLKELKNGRLAMLGAAGILLQESITGQTCFEQIAAQHLSPFGDGQGFF</sequence>